<dbReference type="PANTHER" id="PTHR14113:SF6">
    <property type="entry name" value="PROTEIN PICCOLO"/>
    <property type="match status" value="1"/>
</dbReference>
<feature type="compositionally biased region" description="Basic and acidic residues" evidence="1">
    <location>
        <begin position="46"/>
        <end position="55"/>
    </location>
</feature>
<gene>
    <name evidence="4" type="primary">LOC103064183</name>
</gene>
<dbReference type="OrthoDB" id="10059918at2759"/>
<dbReference type="GO" id="GO:0098978">
    <property type="term" value="C:glutamatergic synapse"/>
    <property type="evidence" value="ECO:0007669"/>
    <property type="project" value="TreeGrafter"/>
</dbReference>
<dbReference type="OMA" id="AXPTDAT"/>
<dbReference type="PROSITE" id="PS50004">
    <property type="entry name" value="C2"/>
    <property type="match status" value="1"/>
</dbReference>
<feature type="compositionally biased region" description="Low complexity" evidence="1">
    <location>
        <begin position="96"/>
        <end position="106"/>
    </location>
</feature>
<organism evidence="3 4">
    <name type="scientific">Python bivittatus</name>
    <name type="common">Burmese python</name>
    <name type="synonym">Python molurus bivittatus</name>
    <dbReference type="NCBI Taxonomy" id="176946"/>
    <lineage>
        <taxon>Eukaryota</taxon>
        <taxon>Metazoa</taxon>
        <taxon>Chordata</taxon>
        <taxon>Craniata</taxon>
        <taxon>Vertebrata</taxon>
        <taxon>Euteleostomi</taxon>
        <taxon>Lepidosauria</taxon>
        <taxon>Squamata</taxon>
        <taxon>Bifurcata</taxon>
        <taxon>Unidentata</taxon>
        <taxon>Episquamata</taxon>
        <taxon>Toxicofera</taxon>
        <taxon>Serpentes</taxon>
        <taxon>Henophidia</taxon>
        <taxon>Pythonidae</taxon>
        <taxon>Python</taxon>
    </lineage>
</organism>
<protein>
    <submittedName>
        <fullName evidence="4">Protein piccolo-like</fullName>
    </submittedName>
</protein>
<evidence type="ECO:0000259" key="2">
    <source>
        <dbReference type="PROSITE" id="PS50004"/>
    </source>
</evidence>
<dbReference type="AlphaFoldDB" id="A0A9F2WM92"/>
<dbReference type="Gene3D" id="2.60.40.150">
    <property type="entry name" value="C2 domain"/>
    <property type="match status" value="1"/>
</dbReference>
<dbReference type="InterPro" id="IPR052098">
    <property type="entry name" value="Presynaptic_Scaffold_Bsn/Pclo"/>
</dbReference>
<dbReference type="GeneID" id="103064183"/>
<dbReference type="GO" id="GO:0098982">
    <property type="term" value="C:GABA-ergic synapse"/>
    <property type="evidence" value="ECO:0007669"/>
    <property type="project" value="TreeGrafter"/>
</dbReference>
<feature type="domain" description="C2" evidence="2">
    <location>
        <begin position="1"/>
        <end position="42"/>
    </location>
</feature>
<accession>A0A9F2WM92</accession>
<dbReference type="GO" id="GO:1904071">
    <property type="term" value="P:presynaptic active zone assembly"/>
    <property type="evidence" value="ECO:0007669"/>
    <property type="project" value="TreeGrafter"/>
</dbReference>
<name>A0A9F2WM92_PYTBI</name>
<sequence length="154" mass="16860">LKKKTLEVTVWDYDRFSSNDFLGEVLIELSSGSPLDNTPRWYALKEQSESIDHGKSHSGQNSQQSPKPSVIKSRSHGIFPDPSKDMQMPTIEKSHSSPGSSKSSSEGHLRSHGPSRSQSKTSVTQTHLEDAGAAIAAAEAAVQQLRLQPSKRHK</sequence>
<feature type="compositionally biased region" description="Polar residues" evidence="1">
    <location>
        <begin position="114"/>
        <end position="126"/>
    </location>
</feature>
<dbReference type="GO" id="GO:0030424">
    <property type="term" value="C:axon"/>
    <property type="evidence" value="ECO:0007669"/>
    <property type="project" value="TreeGrafter"/>
</dbReference>
<reference evidence="4" key="1">
    <citation type="submission" date="2025-08" db="UniProtKB">
        <authorList>
            <consortium name="RefSeq"/>
        </authorList>
    </citation>
    <scope>IDENTIFICATION</scope>
    <source>
        <tissue evidence="4">Liver</tissue>
    </source>
</reference>
<dbReference type="KEGG" id="pbi:103064183"/>
<dbReference type="InterPro" id="IPR035892">
    <property type="entry name" value="C2_domain_sf"/>
</dbReference>
<evidence type="ECO:0000313" key="4">
    <source>
        <dbReference type="RefSeq" id="XP_007444692.1"/>
    </source>
</evidence>
<feature type="compositionally biased region" description="Polar residues" evidence="1">
    <location>
        <begin position="57"/>
        <end position="67"/>
    </location>
</feature>
<dbReference type="PANTHER" id="PTHR14113">
    <property type="entry name" value="PICCOLO/BASSOON"/>
    <property type="match status" value="1"/>
</dbReference>
<dbReference type="Pfam" id="PF00168">
    <property type="entry name" value="C2"/>
    <property type="match status" value="1"/>
</dbReference>
<dbReference type="GO" id="GO:0035418">
    <property type="term" value="P:protein localization to synapse"/>
    <property type="evidence" value="ECO:0007669"/>
    <property type="project" value="TreeGrafter"/>
</dbReference>
<dbReference type="GO" id="GO:0048788">
    <property type="term" value="C:cytoskeleton of presynaptic active zone"/>
    <property type="evidence" value="ECO:0007669"/>
    <property type="project" value="TreeGrafter"/>
</dbReference>
<feature type="non-terminal residue" evidence="4">
    <location>
        <position position="1"/>
    </location>
</feature>
<feature type="region of interest" description="Disordered" evidence="1">
    <location>
        <begin position="30"/>
        <end position="131"/>
    </location>
</feature>
<dbReference type="GO" id="GO:0098882">
    <property type="term" value="F:structural constituent of presynaptic active zone"/>
    <property type="evidence" value="ECO:0007669"/>
    <property type="project" value="TreeGrafter"/>
</dbReference>
<proteinExistence type="predicted"/>
<dbReference type="Proteomes" id="UP000695026">
    <property type="component" value="Unplaced"/>
</dbReference>
<evidence type="ECO:0000256" key="1">
    <source>
        <dbReference type="SAM" id="MobiDB-lite"/>
    </source>
</evidence>
<dbReference type="RefSeq" id="XP_007444692.1">
    <property type="nucleotide sequence ID" value="XM_007444630.1"/>
</dbReference>
<keyword evidence="3" id="KW-1185">Reference proteome</keyword>
<dbReference type="InterPro" id="IPR000008">
    <property type="entry name" value="C2_dom"/>
</dbReference>
<dbReference type="SUPFAM" id="SSF49562">
    <property type="entry name" value="C2 domain (Calcium/lipid-binding domain, CaLB)"/>
    <property type="match status" value="1"/>
</dbReference>
<evidence type="ECO:0000313" key="3">
    <source>
        <dbReference type="Proteomes" id="UP000695026"/>
    </source>
</evidence>